<protein>
    <recommendedName>
        <fullName evidence="3">Cell division protein FtsQ</fullName>
    </recommendedName>
</protein>
<sequence>MKKFLLVFFILLIVISSTWILYIRIDPKVDELLNVIRKDLKFRNILFVSLLVPKIEQKYNLIITKISYIPWGIYVRYDEAKTFLYVEFNKKNYYYNQKFAIMKKYAPFDGTIKIEGTNDIGLIQDILRNFGFFRIHRIKFYDKYFEIYGEDCILKISLEDYQEKKRYIMDIVKNFNLKGKTLDFRFRIPFIGGT</sequence>
<dbReference type="HOGENOM" id="CLU_1400566_0_0_0"/>
<dbReference type="STRING" id="515635.Dtur_1244"/>
<dbReference type="KEGG" id="dtu:Dtur_1244"/>
<evidence type="ECO:0000313" key="1">
    <source>
        <dbReference type="EMBL" id="ACK42522.1"/>
    </source>
</evidence>
<dbReference type="RefSeq" id="WP_012583604.1">
    <property type="nucleotide sequence ID" value="NC_011661.1"/>
</dbReference>
<reference evidence="2" key="1">
    <citation type="journal article" date="2016" name="Front. Microbiol.">
        <title>The complete genome sequence of hyperthermophile Dictyoglomus turgidum DSM 6724 reveals a specialized carbohydrate fermentor.</title>
        <authorList>
            <person name="Brumm P.J."/>
            <person name="Gowda K."/>
            <person name="Robb F.T."/>
            <person name="Mead D.A."/>
        </authorList>
    </citation>
    <scope>NUCLEOTIDE SEQUENCE [LARGE SCALE GENOMIC DNA]</scope>
    <source>
        <strain evidence="2">DSM 6724 / Z-1310</strain>
    </source>
</reference>
<dbReference type="Proteomes" id="UP000007719">
    <property type="component" value="Chromosome"/>
</dbReference>
<dbReference type="AlphaFoldDB" id="B8E322"/>
<dbReference type="OrthoDB" id="9814480at2"/>
<evidence type="ECO:0000313" key="2">
    <source>
        <dbReference type="Proteomes" id="UP000007719"/>
    </source>
</evidence>
<name>B8E322_DICTD</name>
<dbReference type="EnsemblBacteria" id="ACK42522">
    <property type="protein sequence ID" value="ACK42522"/>
    <property type="gene ID" value="Dtur_1244"/>
</dbReference>
<dbReference type="EMBL" id="CP001251">
    <property type="protein sequence ID" value="ACK42522.1"/>
    <property type="molecule type" value="Genomic_DNA"/>
</dbReference>
<organism evidence="1 2">
    <name type="scientific">Dictyoglomus turgidum (strain DSM 6724 / Z-1310)</name>
    <dbReference type="NCBI Taxonomy" id="515635"/>
    <lineage>
        <taxon>Bacteria</taxon>
        <taxon>Pseudomonadati</taxon>
        <taxon>Dictyoglomota</taxon>
        <taxon>Dictyoglomia</taxon>
        <taxon>Dictyoglomales</taxon>
        <taxon>Dictyoglomaceae</taxon>
        <taxon>Dictyoglomus</taxon>
    </lineage>
</organism>
<gene>
    <name evidence="1" type="ordered locus">Dtur_1244</name>
</gene>
<accession>B8E322</accession>
<proteinExistence type="predicted"/>
<dbReference type="InParanoid" id="B8E322"/>
<evidence type="ECO:0008006" key="3">
    <source>
        <dbReference type="Google" id="ProtNLM"/>
    </source>
</evidence>
<keyword evidence="2" id="KW-1185">Reference proteome</keyword>